<evidence type="ECO:0000313" key="2">
    <source>
        <dbReference type="Proteomes" id="UP001066276"/>
    </source>
</evidence>
<accession>A0AAV7LH75</accession>
<reference evidence="1" key="1">
    <citation type="journal article" date="2022" name="bioRxiv">
        <title>Sequencing and chromosome-scale assembly of the giantPleurodeles waltlgenome.</title>
        <authorList>
            <person name="Brown T."/>
            <person name="Elewa A."/>
            <person name="Iarovenko S."/>
            <person name="Subramanian E."/>
            <person name="Araus A.J."/>
            <person name="Petzold A."/>
            <person name="Susuki M."/>
            <person name="Suzuki K.-i.T."/>
            <person name="Hayashi T."/>
            <person name="Toyoda A."/>
            <person name="Oliveira C."/>
            <person name="Osipova E."/>
            <person name="Leigh N.D."/>
            <person name="Simon A."/>
            <person name="Yun M.H."/>
        </authorList>
    </citation>
    <scope>NUCLEOTIDE SEQUENCE</scope>
    <source>
        <strain evidence="1">20211129_DDA</strain>
        <tissue evidence="1">Liver</tissue>
    </source>
</reference>
<proteinExistence type="predicted"/>
<dbReference type="EMBL" id="JANPWB010000015">
    <property type="protein sequence ID" value="KAJ1090398.1"/>
    <property type="molecule type" value="Genomic_DNA"/>
</dbReference>
<organism evidence="1 2">
    <name type="scientific">Pleurodeles waltl</name>
    <name type="common">Iberian ribbed newt</name>
    <dbReference type="NCBI Taxonomy" id="8319"/>
    <lineage>
        <taxon>Eukaryota</taxon>
        <taxon>Metazoa</taxon>
        <taxon>Chordata</taxon>
        <taxon>Craniata</taxon>
        <taxon>Vertebrata</taxon>
        <taxon>Euteleostomi</taxon>
        <taxon>Amphibia</taxon>
        <taxon>Batrachia</taxon>
        <taxon>Caudata</taxon>
        <taxon>Salamandroidea</taxon>
        <taxon>Salamandridae</taxon>
        <taxon>Pleurodelinae</taxon>
        <taxon>Pleurodeles</taxon>
    </lineage>
</organism>
<name>A0AAV7LH75_PLEWA</name>
<sequence length="75" mass="8216">MEVEVHEVDTQEGGRFSGVPVLAEVKVIEDTPAGEPTVNKEDLDSLISENSFDGILQWAFQNMSRPLSNAPPFLS</sequence>
<comment type="caution">
    <text evidence="1">The sequence shown here is derived from an EMBL/GenBank/DDBJ whole genome shotgun (WGS) entry which is preliminary data.</text>
</comment>
<gene>
    <name evidence="1" type="ORF">NDU88_003530</name>
</gene>
<evidence type="ECO:0000313" key="1">
    <source>
        <dbReference type="EMBL" id="KAJ1090398.1"/>
    </source>
</evidence>
<keyword evidence="2" id="KW-1185">Reference proteome</keyword>
<dbReference type="Proteomes" id="UP001066276">
    <property type="component" value="Chromosome 11"/>
</dbReference>
<dbReference type="AlphaFoldDB" id="A0AAV7LH75"/>
<protein>
    <submittedName>
        <fullName evidence="1">Uncharacterized protein</fullName>
    </submittedName>
</protein>